<dbReference type="Pfam" id="PF00561">
    <property type="entry name" value="Abhydrolase_1"/>
    <property type="match status" value="1"/>
</dbReference>
<dbReference type="Gene3D" id="3.40.50.1820">
    <property type="entry name" value="alpha/beta hydrolase"/>
    <property type="match status" value="1"/>
</dbReference>
<proteinExistence type="predicted"/>
<dbReference type="EMBL" id="FOKG01000027">
    <property type="protein sequence ID" value="SFB60993.1"/>
    <property type="molecule type" value="Genomic_DNA"/>
</dbReference>
<sequence length="322" mass="34886">MAAPDPSSVRIEGPWTHRDVSANGIRLHVTEAGSGPLVVLLHGFGGFWWCWRRQLLLLAEAGFRTVAVDLRGYGDSDKPPRGYDAWTLSGDVAGLVRALGEPRAHLIGHAWGGMLAWTTAALHPRVVSSVSVLGGAHPLALRTAIARTALHRRKTNQARALGHLFRFQVPMAPERALVRAEAEAVESMLRDAAGSGWQGTPDFVDTAAKLRQAMLVPGVAHSALEYYRWAFRAQFRGEGRRFVDAVDTRVKVPVLQLHGTDDPVLLHGTALASAPWTGPRSRFESLAGVGHFPHLESPDDTGAALLGFLHSVPRDGGTQRRC</sequence>
<dbReference type="InterPro" id="IPR000073">
    <property type="entry name" value="AB_hydrolase_1"/>
</dbReference>
<evidence type="ECO:0000256" key="1">
    <source>
        <dbReference type="ARBA" id="ARBA00022801"/>
    </source>
</evidence>
<dbReference type="RefSeq" id="WP_091678341.1">
    <property type="nucleotide sequence ID" value="NZ_FOKG01000027.1"/>
</dbReference>
<dbReference type="InterPro" id="IPR029058">
    <property type="entry name" value="AB_hydrolase_fold"/>
</dbReference>
<reference evidence="4" key="1">
    <citation type="submission" date="2016-10" db="EMBL/GenBank/DDBJ databases">
        <authorList>
            <person name="Varghese N."/>
            <person name="Submissions S."/>
        </authorList>
    </citation>
    <scope>NUCLEOTIDE SEQUENCE [LARGE SCALE GENOMIC DNA]</scope>
    <source>
        <strain evidence="4">CGMCC 4.3568</strain>
    </source>
</reference>
<gene>
    <name evidence="3" type="ORF">SAMN05216266_12711</name>
</gene>
<accession>A0A1I1CKL8</accession>
<dbReference type="AlphaFoldDB" id="A0A1I1CKL8"/>
<dbReference type="PRINTS" id="PR00412">
    <property type="entry name" value="EPOXHYDRLASE"/>
</dbReference>
<dbReference type="PANTHER" id="PTHR43329">
    <property type="entry name" value="EPOXIDE HYDROLASE"/>
    <property type="match status" value="1"/>
</dbReference>
<protein>
    <submittedName>
        <fullName evidence="3">Pimeloyl-ACP methyl ester carboxylesterase</fullName>
    </submittedName>
</protein>
<dbReference type="InterPro" id="IPR000639">
    <property type="entry name" value="Epox_hydrolase-like"/>
</dbReference>
<dbReference type="OrthoDB" id="2987348at2"/>
<evidence type="ECO:0000313" key="4">
    <source>
        <dbReference type="Proteomes" id="UP000243799"/>
    </source>
</evidence>
<dbReference type="PRINTS" id="PR00111">
    <property type="entry name" value="ABHYDROLASE"/>
</dbReference>
<evidence type="ECO:0000313" key="3">
    <source>
        <dbReference type="EMBL" id="SFB60993.1"/>
    </source>
</evidence>
<feature type="domain" description="AB hydrolase-1" evidence="2">
    <location>
        <begin position="36"/>
        <end position="298"/>
    </location>
</feature>
<dbReference type="SUPFAM" id="SSF53474">
    <property type="entry name" value="alpha/beta-Hydrolases"/>
    <property type="match status" value="1"/>
</dbReference>
<keyword evidence="4" id="KW-1185">Reference proteome</keyword>
<dbReference type="Proteomes" id="UP000243799">
    <property type="component" value="Unassembled WGS sequence"/>
</dbReference>
<name>A0A1I1CKL8_9PSEU</name>
<dbReference type="GO" id="GO:0016787">
    <property type="term" value="F:hydrolase activity"/>
    <property type="evidence" value="ECO:0007669"/>
    <property type="project" value="UniProtKB-KW"/>
</dbReference>
<organism evidence="3 4">
    <name type="scientific">Amycolatopsis marina</name>
    <dbReference type="NCBI Taxonomy" id="490629"/>
    <lineage>
        <taxon>Bacteria</taxon>
        <taxon>Bacillati</taxon>
        <taxon>Actinomycetota</taxon>
        <taxon>Actinomycetes</taxon>
        <taxon>Pseudonocardiales</taxon>
        <taxon>Pseudonocardiaceae</taxon>
        <taxon>Amycolatopsis</taxon>
    </lineage>
</organism>
<keyword evidence="1" id="KW-0378">Hydrolase</keyword>
<evidence type="ECO:0000259" key="2">
    <source>
        <dbReference type="Pfam" id="PF00561"/>
    </source>
</evidence>
<dbReference type="STRING" id="490629.SAMN05216266_12711"/>